<gene>
    <name evidence="5" type="ORF">EELLY_v1c05340</name>
</gene>
<dbReference type="InterPro" id="IPR050807">
    <property type="entry name" value="TransReg_Diox_bact_type"/>
</dbReference>
<organism evidence="5 6">
    <name type="scientific">Entomoplasma ellychniae</name>
    <dbReference type="NCBI Taxonomy" id="2114"/>
    <lineage>
        <taxon>Bacteria</taxon>
        <taxon>Bacillati</taxon>
        <taxon>Mycoplasmatota</taxon>
        <taxon>Mollicutes</taxon>
        <taxon>Entomoplasmatales</taxon>
        <taxon>Entomoplasmataceae</taxon>
        <taxon>Entomoplasma</taxon>
    </lineage>
</organism>
<accession>A0A8E2QZ49</accession>
<keyword evidence="6" id="KW-1185">Reference proteome</keyword>
<dbReference type="PANTHER" id="PTHR46797">
    <property type="entry name" value="HTH-TYPE TRANSCRIPTIONAL REGULATOR"/>
    <property type="match status" value="1"/>
</dbReference>
<dbReference type="PANTHER" id="PTHR46797:SF23">
    <property type="entry name" value="HTH-TYPE TRANSCRIPTIONAL REGULATOR SUTR"/>
    <property type="match status" value="1"/>
</dbReference>
<keyword evidence="1" id="KW-0805">Transcription regulation</keyword>
<dbReference type="Gene3D" id="1.10.260.40">
    <property type="entry name" value="lambda repressor-like DNA-binding domains"/>
    <property type="match status" value="1"/>
</dbReference>
<dbReference type="GO" id="GO:0005829">
    <property type="term" value="C:cytosol"/>
    <property type="evidence" value="ECO:0007669"/>
    <property type="project" value="TreeGrafter"/>
</dbReference>
<evidence type="ECO:0000256" key="1">
    <source>
        <dbReference type="ARBA" id="ARBA00023015"/>
    </source>
</evidence>
<dbReference type="EMBL" id="PHND01000001">
    <property type="protein sequence ID" value="PPE04853.1"/>
    <property type="molecule type" value="Genomic_DNA"/>
</dbReference>
<dbReference type="SUPFAM" id="SSF47413">
    <property type="entry name" value="lambda repressor-like DNA-binding domains"/>
    <property type="match status" value="1"/>
</dbReference>
<dbReference type="GO" id="GO:0003677">
    <property type="term" value="F:DNA binding"/>
    <property type="evidence" value="ECO:0007669"/>
    <property type="project" value="UniProtKB-KW"/>
</dbReference>
<dbReference type="AlphaFoldDB" id="A0A8E2QZ49"/>
<name>A0A8E2QZ49_9MOLU</name>
<comment type="caution">
    <text evidence="5">The sequence shown here is derived from an EMBL/GenBank/DDBJ whole genome shotgun (WGS) entry which is preliminary data.</text>
</comment>
<evidence type="ECO:0000256" key="2">
    <source>
        <dbReference type="ARBA" id="ARBA00023125"/>
    </source>
</evidence>
<evidence type="ECO:0000259" key="4">
    <source>
        <dbReference type="PROSITE" id="PS50943"/>
    </source>
</evidence>
<sequence>MKELALLEIIAINIKKIRITQNISQEELAFRCNVSKNYLSDIERGTRNITVHIIEKIIKGLNISINELFAV</sequence>
<feature type="domain" description="HTH cro/C1-type" evidence="4">
    <location>
        <begin position="14"/>
        <end position="68"/>
    </location>
</feature>
<dbReference type="GO" id="GO:0003700">
    <property type="term" value="F:DNA-binding transcription factor activity"/>
    <property type="evidence" value="ECO:0007669"/>
    <property type="project" value="TreeGrafter"/>
</dbReference>
<protein>
    <submittedName>
        <fullName evidence="5">Transcriptional regulator</fullName>
    </submittedName>
</protein>
<reference evidence="5 6" key="1">
    <citation type="submission" date="2017-11" db="EMBL/GenBank/DDBJ databases">
        <title>Genome sequence of Entomoplasma ellychniae ELCN-1 (ATCC 43707).</title>
        <authorList>
            <person name="Lo W.-S."/>
            <person name="Gasparich G.E."/>
            <person name="Kuo C.-H."/>
        </authorList>
    </citation>
    <scope>NUCLEOTIDE SEQUENCE [LARGE SCALE GENOMIC DNA]</scope>
    <source>
        <strain evidence="5 6">ELCN-1</strain>
    </source>
</reference>
<evidence type="ECO:0000256" key="3">
    <source>
        <dbReference type="ARBA" id="ARBA00023163"/>
    </source>
</evidence>
<dbReference type="PROSITE" id="PS50943">
    <property type="entry name" value="HTH_CROC1"/>
    <property type="match status" value="1"/>
</dbReference>
<keyword evidence="2" id="KW-0238">DNA-binding</keyword>
<dbReference type="RefSeq" id="WP_104205938.1">
    <property type="nucleotide sequence ID" value="NZ_PHND01000001.1"/>
</dbReference>
<dbReference type="SMART" id="SM00530">
    <property type="entry name" value="HTH_XRE"/>
    <property type="match status" value="1"/>
</dbReference>
<dbReference type="InterPro" id="IPR010982">
    <property type="entry name" value="Lambda_DNA-bd_dom_sf"/>
</dbReference>
<keyword evidence="3" id="KW-0804">Transcription</keyword>
<dbReference type="Proteomes" id="UP000239010">
    <property type="component" value="Unassembled WGS sequence"/>
</dbReference>
<dbReference type="CDD" id="cd00093">
    <property type="entry name" value="HTH_XRE"/>
    <property type="match status" value="1"/>
</dbReference>
<evidence type="ECO:0000313" key="6">
    <source>
        <dbReference type="Proteomes" id="UP000239010"/>
    </source>
</evidence>
<dbReference type="InterPro" id="IPR001387">
    <property type="entry name" value="Cro/C1-type_HTH"/>
</dbReference>
<dbReference type="Pfam" id="PF01381">
    <property type="entry name" value="HTH_3"/>
    <property type="match status" value="1"/>
</dbReference>
<proteinExistence type="predicted"/>
<evidence type="ECO:0000313" key="5">
    <source>
        <dbReference type="EMBL" id="PPE04853.1"/>
    </source>
</evidence>